<dbReference type="Proteomes" id="UP000001307">
    <property type="component" value="Unassembled WGS sequence"/>
</dbReference>
<dbReference type="EMBL" id="FN654123">
    <property type="protein sequence ID" value="CBY16356.1"/>
    <property type="molecule type" value="Genomic_DNA"/>
</dbReference>
<keyword evidence="2" id="KW-1185">Reference proteome</keyword>
<dbReference type="OrthoDB" id="2020799at2759"/>
<reference evidence="1" key="1">
    <citation type="journal article" date="2010" name="Science">
        <title>Plasticity of animal genome architecture unmasked by rapid evolution of a pelagic tunicate.</title>
        <authorList>
            <person name="Denoeud F."/>
            <person name="Henriet S."/>
            <person name="Mungpakdee S."/>
            <person name="Aury J.M."/>
            <person name="Da Silva C."/>
            <person name="Brinkmann H."/>
            <person name="Mikhaleva J."/>
            <person name="Olsen L.C."/>
            <person name="Jubin C."/>
            <person name="Canestro C."/>
            <person name="Bouquet J.M."/>
            <person name="Danks G."/>
            <person name="Poulain J."/>
            <person name="Campsteijn C."/>
            <person name="Adamski M."/>
            <person name="Cross I."/>
            <person name="Yadetie F."/>
            <person name="Muffato M."/>
            <person name="Louis A."/>
            <person name="Butcher S."/>
            <person name="Tsagkogeorga G."/>
            <person name="Konrad A."/>
            <person name="Singh S."/>
            <person name="Jensen M.F."/>
            <person name="Cong E.H."/>
            <person name="Eikeseth-Otteraa H."/>
            <person name="Noel B."/>
            <person name="Anthouard V."/>
            <person name="Porcel B.M."/>
            <person name="Kachouri-Lafond R."/>
            <person name="Nishino A."/>
            <person name="Ugolini M."/>
            <person name="Chourrout P."/>
            <person name="Nishida H."/>
            <person name="Aasland R."/>
            <person name="Huzurbazar S."/>
            <person name="Westhof E."/>
            <person name="Delsuc F."/>
            <person name="Lehrach H."/>
            <person name="Reinhardt R."/>
            <person name="Weissenbach J."/>
            <person name="Roy S.W."/>
            <person name="Artiguenave F."/>
            <person name="Postlethwait J.H."/>
            <person name="Manak J.R."/>
            <person name="Thompson E.M."/>
            <person name="Jaillon O."/>
            <person name="Du Pasquier L."/>
            <person name="Boudinot P."/>
            <person name="Liberles D.A."/>
            <person name="Volff J.N."/>
            <person name="Philippe H."/>
            <person name="Lenhard B."/>
            <person name="Roest Crollius H."/>
            <person name="Wincker P."/>
            <person name="Chourrout D."/>
        </authorList>
    </citation>
    <scope>NUCLEOTIDE SEQUENCE [LARGE SCALE GENOMIC DNA]</scope>
</reference>
<dbReference type="InterPro" id="IPR029058">
    <property type="entry name" value="AB_hydrolase_fold"/>
</dbReference>
<dbReference type="PANTHER" id="PTHR31497:SF0">
    <property type="entry name" value="AUTOCRINE PROLIFERATION REPRESSOR PROTEIN A"/>
    <property type="match status" value="1"/>
</dbReference>
<accession>E4Y3E5</accession>
<dbReference type="SUPFAM" id="SSF53474">
    <property type="entry name" value="alpha/beta-Hydrolases"/>
    <property type="match status" value="1"/>
</dbReference>
<dbReference type="Pfam" id="PF10142">
    <property type="entry name" value="PhoPQ_related"/>
    <property type="match status" value="1"/>
</dbReference>
<evidence type="ECO:0000313" key="2">
    <source>
        <dbReference type="Proteomes" id="UP000001307"/>
    </source>
</evidence>
<dbReference type="InterPro" id="IPR009199">
    <property type="entry name" value="PhoPQ-act_pathogen-rel_PqaA"/>
</dbReference>
<proteinExistence type="predicted"/>
<protein>
    <submittedName>
        <fullName evidence="1">Uncharacterized protein</fullName>
    </submittedName>
</protein>
<dbReference type="PANTHER" id="PTHR31497">
    <property type="entry name" value="AUTOCRINE PROLIFERATION REPRESSOR PROTEIN A"/>
    <property type="match status" value="1"/>
</dbReference>
<dbReference type="InParanoid" id="E4Y3E5"/>
<gene>
    <name evidence="1" type="ORF">GSOID_T00001500001</name>
</gene>
<organism evidence="1">
    <name type="scientific">Oikopleura dioica</name>
    <name type="common">Tunicate</name>
    <dbReference type="NCBI Taxonomy" id="34765"/>
    <lineage>
        <taxon>Eukaryota</taxon>
        <taxon>Metazoa</taxon>
        <taxon>Chordata</taxon>
        <taxon>Tunicata</taxon>
        <taxon>Appendicularia</taxon>
        <taxon>Copelata</taxon>
        <taxon>Oikopleuridae</taxon>
        <taxon>Oikopleura</taxon>
    </lineage>
</organism>
<dbReference type="Gene3D" id="3.40.50.1820">
    <property type="entry name" value="alpha/beta hydrolase"/>
    <property type="match status" value="1"/>
</dbReference>
<evidence type="ECO:0000313" key="1">
    <source>
        <dbReference type="EMBL" id="CBY16356.1"/>
    </source>
</evidence>
<sequence>MKPMMDLIDPFAYKDRYTMPKVVISATGDEFFMPDDINLWWDEMPEPKYIRMMPNTDHSTLLNGFSNPHLAFTIRSTYLAAVKSQPLPEFTWDLTEDKETRKGRIDLYVTGEIKPSMIFGWMGDNLSRFRRDFRIAGVRNNEKGNYLLPDMPNEPEGYPGPCPDGAVCPDACATRTEEEEEEEIELVLTDADINDDGLFELYKAFYITGDFGSSKNRGHGSFDPSWIAPMLKPEDLLDYQVQANTFRKTMATQVADNHWVIELEENPETFRAFFFEIQFPGPDGIHGFEYTSEVQIIPTYRPFEECVGEGCQGSFV</sequence>
<dbReference type="AlphaFoldDB" id="E4Y3E5"/>
<name>E4Y3E5_OIKDI</name>